<dbReference type="InterPro" id="IPR017039">
    <property type="entry name" value="Virul_fac_BrkB"/>
</dbReference>
<keyword evidence="2" id="KW-1003">Cell membrane</keyword>
<proteinExistence type="predicted"/>
<accession>A0A556AB44</accession>
<dbReference type="PANTHER" id="PTHR30213:SF1">
    <property type="entry name" value="INNER MEMBRANE PROTEIN YHJD"/>
    <property type="match status" value="1"/>
</dbReference>
<organism evidence="8 9">
    <name type="scientific">Verticiella sediminum</name>
    <dbReference type="NCBI Taxonomy" id="1247510"/>
    <lineage>
        <taxon>Bacteria</taxon>
        <taxon>Pseudomonadati</taxon>
        <taxon>Pseudomonadota</taxon>
        <taxon>Betaproteobacteria</taxon>
        <taxon>Burkholderiales</taxon>
        <taxon>Alcaligenaceae</taxon>
        <taxon>Verticiella</taxon>
    </lineage>
</organism>
<dbReference type="AlphaFoldDB" id="A0A556AB44"/>
<dbReference type="EMBL" id="VLTJ01000039">
    <property type="protein sequence ID" value="TSH90114.1"/>
    <property type="molecule type" value="Genomic_DNA"/>
</dbReference>
<keyword evidence="4 7" id="KW-1133">Transmembrane helix</keyword>
<name>A0A556AB44_9BURK</name>
<feature type="transmembrane region" description="Helical" evidence="7">
    <location>
        <begin position="147"/>
        <end position="173"/>
    </location>
</feature>
<comment type="subcellular location">
    <subcellularLocation>
        <location evidence="1">Cell membrane</location>
        <topology evidence="1">Multi-pass membrane protein</topology>
    </subcellularLocation>
</comment>
<evidence type="ECO:0000313" key="8">
    <source>
        <dbReference type="EMBL" id="TSH90114.1"/>
    </source>
</evidence>
<sequence>MQQPGWIGRIRNFGPLALFIDAGIRWVDKRASSKGAALALYMVFSLAPILLLVIAIGGWFYGEDAIRSELLAQIELYAGQRSADAIRTVLESTQYSSGGLIAAAISIGLLMFSSTTAFAELKSSLDEMWDAEDTATAGLRATAMSRVVAFGIVLTLSGFLLLSVVADAILAALQQRWAALFNETVFTFVARAISNAISFGVFVLLFAVILKMLPSVRIRWRDVFPGALLTALLFLLGKIGISLYLSQGTLVSSYGAAGSVIALILWIYFSALLFFYGAAFTREYWCRYGEGRRARLAAQRSSDSAHAEPPVAAPATETPATQDPDHPSYALADQPAAQKTQLTARP</sequence>
<protein>
    <submittedName>
        <fullName evidence="8">YihY/virulence factor BrkB family protein</fullName>
    </submittedName>
</protein>
<dbReference type="Proteomes" id="UP000318405">
    <property type="component" value="Unassembled WGS sequence"/>
</dbReference>
<evidence type="ECO:0000256" key="6">
    <source>
        <dbReference type="SAM" id="MobiDB-lite"/>
    </source>
</evidence>
<evidence type="ECO:0000256" key="3">
    <source>
        <dbReference type="ARBA" id="ARBA00022692"/>
    </source>
</evidence>
<dbReference type="RefSeq" id="WP_143950028.1">
    <property type="nucleotide sequence ID" value="NZ_BAABMB010000003.1"/>
</dbReference>
<evidence type="ECO:0000256" key="5">
    <source>
        <dbReference type="ARBA" id="ARBA00023136"/>
    </source>
</evidence>
<keyword evidence="9" id="KW-1185">Reference proteome</keyword>
<evidence type="ECO:0000256" key="2">
    <source>
        <dbReference type="ARBA" id="ARBA00022475"/>
    </source>
</evidence>
<evidence type="ECO:0000256" key="1">
    <source>
        <dbReference type="ARBA" id="ARBA00004651"/>
    </source>
</evidence>
<dbReference type="PIRSF" id="PIRSF035875">
    <property type="entry name" value="RNase_BN"/>
    <property type="match status" value="1"/>
</dbReference>
<keyword evidence="5 7" id="KW-0472">Membrane</keyword>
<gene>
    <name evidence="8" type="ORF">FOZ76_19920</name>
</gene>
<feature type="transmembrane region" description="Helical" evidence="7">
    <location>
        <begin position="222"/>
        <end position="245"/>
    </location>
</feature>
<feature type="transmembrane region" description="Helical" evidence="7">
    <location>
        <begin position="38"/>
        <end position="61"/>
    </location>
</feature>
<reference evidence="8 9" key="1">
    <citation type="submission" date="2019-07" db="EMBL/GenBank/DDBJ databases">
        <title>Qingshengfaniella alkalisoli gen. nov., sp. nov., isolated from saline soil.</title>
        <authorList>
            <person name="Xu L."/>
            <person name="Huang X.-X."/>
            <person name="Sun J.-Q."/>
        </authorList>
    </citation>
    <scope>NUCLEOTIDE SEQUENCE [LARGE SCALE GENOMIC DNA]</scope>
    <source>
        <strain evidence="8 9">DSM 27279</strain>
    </source>
</reference>
<keyword evidence="3 7" id="KW-0812">Transmembrane</keyword>
<dbReference type="Pfam" id="PF03631">
    <property type="entry name" value="Virul_fac_BrkB"/>
    <property type="match status" value="1"/>
</dbReference>
<feature type="compositionally biased region" description="Low complexity" evidence="6">
    <location>
        <begin position="307"/>
        <end position="321"/>
    </location>
</feature>
<dbReference type="PANTHER" id="PTHR30213">
    <property type="entry name" value="INNER MEMBRANE PROTEIN YHJD"/>
    <property type="match status" value="1"/>
</dbReference>
<feature type="transmembrane region" description="Helical" evidence="7">
    <location>
        <begin position="185"/>
        <end position="210"/>
    </location>
</feature>
<comment type="caution">
    <text evidence="8">The sequence shown here is derived from an EMBL/GenBank/DDBJ whole genome shotgun (WGS) entry which is preliminary data.</text>
</comment>
<feature type="region of interest" description="Disordered" evidence="6">
    <location>
        <begin position="299"/>
        <end position="346"/>
    </location>
</feature>
<evidence type="ECO:0000313" key="9">
    <source>
        <dbReference type="Proteomes" id="UP000318405"/>
    </source>
</evidence>
<dbReference type="GO" id="GO:0005886">
    <property type="term" value="C:plasma membrane"/>
    <property type="evidence" value="ECO:0007669"/>
    <property type="project" value="UniProtKB-SubCell"/>
</dbReference>
<evidence type="ECO:0000256" key="7">
    <source>
        <dbReference type="SAM" id="Phobius"/>
    </source>
</evidence>
<feature type="transmembrane region" description="Helical" evidence="7">
    <location>
        <begin position="100"/>
        <end position="119"/>
    </location>
</feature>
<feature type="transmembrane region" description="Helical" evidence="7">
    <location>
        <begin position="257"/>
        <end position="279"/>
    </location>
</feature>
<evidence type="ECO:0000256" key="4">
    <source>
        <dbReference type="ARBA" id="ARBA00022989"/>
    </source>
</evidence>
<dbReference type="OrthoDB" id="9797028at2"/>
<feature type="compositionally biased region" description="Polar residues" evidence="6">
    <location>
        <begin position="337"/>
        <end position="346"/>
    </location>
</feature>